<dbReference type="Gene3D" id="2.40.100.10">
    <property type="entry name" value="Cyclophilin-like"/>
    <property type="match status" value="1"/>
</dbReference>
<keyword evidence="3 4" id="KW-0413">Isomerase</keyword>
<accession>A0A834M0I8</accession>
<dbReference type="GO" id="GO:0005737">
    <property type="term" value="C:cytoplasm"/>
    <property type="evidence" value="ECO:0007669"/>
    <property type="project" value="TreeGrafter"/>
</dbReference>
<evidence type="ECO:0000256" key="2">
    <source>
        <dbReference type="ARBA" id="ARBA00023110"/>
    </source>
</evidence>
<dbReference type="EMBL" id="JAACXV010014549">
    <property type="protein sequence ID" value="KAF7266263.1"/>
    <property type="molecule type" value="Genomic_DNA"/>
</dbReference>
<evidence type="ECO:0000313" key="8">
    <source>
        <dbReference type="Proteomes" id="UP000625711"/>
    </source>
</evidence>
<dbReference type="PANTHER" id="PTHR11071">
    <property type="entry name" value="PEPTIDYL-PROLYL CIS-TRANS ISOMERASE"/>
    <property type="match status" value="1"/>
</dbReference>
<dbReference type="Pfam" id="PF00160">
    <property type="entry name" value="Pro_isomerase"/>
    <property type="match status" value="1"/>
</dbReference>
<dbReference type="EC" id="5.2.1.8" evidence="4"/>
<dbReference type="GO" id="GO:0003755">
    <property type="term" value="F:peptidyl-prolyl cis-trans isomerase activity"/>
    <property type="evidence" value="ECO:0007669"/>
    <property type="project" value="UniProtKB-UniRule"/>
</dbReference>
<evidence type="ECO:0000256" key="4">
    <source>
        <dbReference type="RuleBase" id="RU363019"/>
    </source>
</evidence>
<name>A0A834M0I8_RHYFE</name>
<keyword evidence="5" id="KW-0812">Transmembrane</keyword>
<dbReference type="OrthoDB" id="10064525at2759"/>
<comment type="similarity">
    <text evidence="4">Belongs to the cyclophilin-type PPIase family.</text>
</comment>
<dbReference type="PRINTS" id="PR00153">
    <property type="entry name" value="CSAPPISMRASE"/>
</dbReference>
<protein>
    <recommendedName>
        <fullName evidence="4">Peptidyl-prolyl cis-trans isomerase</fullName>
        <shortName evidence="4">PPIase</shortName>
        <ecNumber evidence="4">5.2.1.8</ecNumber>
    </recommendedName>
</protein>
<dbReference type="InterPro" id="IPR002130">
    <property type="entry name" value="Cyclophilin-type_PPIase_dom"/>
</dbReference>
<evidence type="ECO:0000256" key="5">
    <source>
        <dbReference type="SAM" id="Phobius"/>
    </source>
</evidence>
<comment type="caution">
    <text evidence="7">The sequence shown here is derived from an EMBL/GenBank/DDBJ whole genome shotgun (WGS) entry which is preliminary data.</text>
</comment>
<feature type="domain" description="PPIase cyclophilin-type" evidence="6">
    <location>
        <begin position="32"/>
        <end position="191"/>
    </location>
</feature>
<feature type="signal peptide" evidence="4">
    <location>
        <begin position="1"/>
        <end position="21"/>
    </location>
</feature>
<keyword evidence="5" id="KW-0472">Membrane</keyword>
<evidence type="ECO:0000256" key="3">
    <source>
        <dbReference type="ARBA" id="ARBA00023235"/>
    </source>
</evidence>
<comment type="catalytic activity">
    <reaction evidence="1 4">
        <text>[protein]-peptidylproline (omega=180) = [protein]-peptidylproline (omega=0)</text>
        <dbReference type="Rhea" id="RHEA:16237"/>
        <dbReference type="Rhea" id="RHEA-COMP:10747"/>
        <dbReference type="Rhea" id="RHEA-COMP:10748"/>
        <dbReference type="ChEBI" id="CHEBI:83833"/>
        <dbReference type="ChEBI" id="CHEBI:83834"/>
        <dbReference type="EC" id="5.2.1.8"/>
    </reaction>
</comment>
<feature type="transmembrane region" description="Helical" evidence="5">
    <location>
        <begin position="208"/>
        <end position="233"/>
    </location>
</feature>
<reference evidence="7" key="1">
    <citation type="submission" date="2020-08" db="EMBL/GenBank/DDBJ databases">
        <title>Genome sequencing and assembly of the red palm weevil Rhynchophorus ferrugineus.</title>
        <authorList>
            <person name="Dias G.B."/>
            <person name="Bergman C.M."/>
            <person name="Manee M."/>
        </authorList>
    </citation>
    <scope>NUCLEOTIDE SEQUENCE</scope>
    <source>
        <strain evidence="7">AA-2017</strain>
        <tissue evidence="7">Whole larva</tissue>
    </source>
</reference>
<evidence type="ECO:0000256" key="1">
    <source>
        <dbReference type="ARBA" id="ARBA00000971"/>
    </source>
</evidence>
<keyword evidence="2 4" id="KW-0697">Rotamase</keyword>
<keyword evidence="8" id="KW-1185">Reference proteome</keyword>
<gene>
    <name evidence="7" type="ORF">GWI33_020298</name>
</gene>
<dbReference type="PANTHER" id="PTHR11071:SF478">
    <property type="entry name" value="PEPTIDYL-PROLYL CIS-TRANS ISOMERASE, RHODOPSIN-SPECIFIC ISOZYME"/>
    <property type="match status" value="1"/>
</dbReference>
<dbReference type="SUPFAM" id="SSF50891">
    <property type="entry name" value="Cyclophilin-like"/>
    <property type="match status" value="1"/>
</dbReference>
<keyword evidence="4" id="KW-0732">Signal</keyword>
<organism evidence="7 8">
    <name type="scientific">Rhynchophorus ferrugineus</name>
    <name type="common">Red palm weevil</name>
    <name type="synonym">Curculio ferrugineus</name>
    <dbReference type="NCBI Taxonomy" id="354439"/>
    <lineage>
        <taxon>Eukaryota</taxon>
        <taxon>Metazoa</taxon>
        <taxon>Ecdysozoa</taxon>
        <taxon>Arthropoda</taxon>
        <taxon>Hexapoda</taxon>
        <taxon>Insecta</taxon>
        <taxon>Pterygota</taxon>
        <taxon>Neoptera</taxon>
        <taxon>Endopterygota</taxon>
        <taxon>Coleoptera</taxon>
        <taxon>Polyphaga</taxon>
        <taxon>Cucujiformia</taxon>
        <taxon>Curculionidae</taxon>
        <taxon>Dryophthorinae</taxon>
        <taxon>Rhynchophorus</taxon>
    </lineage>
</organism>
<dbReference type="AlphaFoldDB" id="A0A834M0I8"/>
<dbReference type="GO" id="GO:0016018">
    <property type="term" value="F:cyclosporin A binding"/>
    <property type="evidence" value="ECO:0007669"/>
    <property type="project" value="TreeGrafter"/>
</dbReference>
<dbReference type="GO" id="GO:0006457">
    <property type="term" value="P:protein folding"/>
    <property type="evidence" value="ECO:0007669"/>
    <property type="project" value="TreeGrafter"/>
</dbReference>
<dbReference type="InterPro" id="IPR029000">
    <property type="entry name" value="Cyclophilin-like_dom_sf"/>
</dbReference>
<comment type="function">
    <text evidence="4">PPIases accelerate the folding of proteins. It catalyzes the cis-trans isomerization of proline imidic peptide bonds in oligopeptides.</text>
</comment>
<dbReference type="FunFam" id="2.40.100.10:FF:000025">
    <property type="entry name" value="Peptidyl-prolyl cis-trans isomerase CYP19-2"/>
    <property type="match status" value="1"/>
</dbReference>
<dbReference type="PROSITE" id="PS50072">
    <property type="entry name" value="CSA_PPIASE_2"/>
    <property type="match status" value="1"/>
</dbReference>
<dbReference type="Proteomes" id="UP000625711">
    <property type="component" value="Unassembled WGS sequence"/>
</dbReference>
<evidence type="ECO:0000259" key="6">
    <source>
        <dbReference type="PROSITE" id="PS50072"/>
    </source>
</evidence>
<evidence type="ECO:0000313" key="7">
    <source>
        <dbReference type="EMBL" id="KAF7266263.1"/>
    </source>
</evidence>
<sequence length="243" mass="27649">MFLVKNCLILTILYLAIEQHATKEYRITDQIYMDIEMEGKPFGRIILGLFGETAPKTVKNFKHLALKGINGKKYSGTNFLLAIKRVMILGGDIVYNNGSGSLSIYGEYFENENFEISHDSSGLLAMVNLGAPNSNGCMFYITTMSTPWLNKKNVIFGKVLKGHDVVHTIEHVKTDANDKIIKDVKITKCGEIIIVPYYESHTNYELTFWAWIKAGWFPLSFSFIILGFFHLLIKQLNKYESIL</sequence>
<keyword evidence="5" id="KW-1133">Transmembrane helix</keyword>
<proteinExistence type="inferred from homology"/>
<feature type="chain" id="PRO_5033095013" description="Peptidyl-prolyl cis-trans isomerase" evidence="4">
    <location>
        <begin position="22"/>
        <end position="243"/>
    </location>
</feature>